<dbReference type="GO" id="GO:0046872">
    <property type="term" value="F:metal ion binding"/>
    <property type="evidence" value="ECO:0007669"/>
    <property type="project" value="UniProtKB-KW"/>
</dbReference>
<dbReference type="PROSITE" id="PS00198">
    <property type="entry name" value="4FE4S_FER_1"/>
    <property type="match status" value="2"/>
</dbReference>
<dbReference type="InterPro" id="IPR017900">
    <property type="entry name" value="4Fe4S_Fe_S_CS"/>
</dbReference>
<dbReference type="NCBIfam" id="TIGR02910">
    <property type="entry name" value="sulfite_red_A"/>
    <property type="match status" value="1"/>
</dbReference>
<dbReference type="AlphaFoldDB" id="A0A4P6LWM3"/>
<keyword evidence="3" id="KW-0411">Iron-sulfur</keyword>
<dbReference type="SUPFAM" id="SSF46548">
    <property type="entry name" value="alpha-helical ferredoxin"/>
    <property type="match status" value="1"/>
</dbReference>
<evidence type="ECO:0000256" key="2">
    <source>
        <dbReference type="ARBA" id="ARBA00023004"/>
    </source>
</evidence>
<organism evidence="5 6">
    <name type="scientific">Blautia producta</name>
    <dbReference type="NCBI Taxonomy" id="33035"/>
    <lineage>
        <taxon>Bacteria</taxon>
        <taxon>Bacillati</taxon>
        <taxon>Bacillota</taxon>
        <taxon>Clostridia</taxon>
        <taxon>Lachnospirales</taxon>
        <taxon>Lachnospiraceae</taxon>
        <taxon>Blautia</taxon>
    </lineage>
</organism>
<keyword evidence="2" id="KW-0408">Iron</keyword>
<reference evidence="5 6" key="1">
    <citation type="submission" date="2019-01" db="EMBL/GenBank/DDBJ databases">
        <title>PMF-metabolizing Aryl O-demethylase.</title>
        <authorList>
            <person name="Kim M."/>
        </authorList>
    </citation>
    <scope>NUCLEOTIDE SEQUENCE [LARGE SCALE GENOMIC DNA]</scope>
    <source>
        <strain evidence="5 6">PMF1</strain>
    </source>
</reference>
<keyword evidence="1" id="KW-0479">Metal-binding</keyword>
<dbReference type="InterPro" id="IPR009051">
    <property type="entry name" value="Helical_ferredxn"/>
</dbReference>
<dbReference type="KEGG" id="bpro:PMF13cell1_01723"/>
<dbReference type="GO" id="GO:0051536">
    <property type="term" value="F:iron-sulfur cluster binding"/>
    <property type="evidence" value="ECO:0007669"/>
    <property type="project" value="UniProtKB-KW"/>
</dbReference>
<gene>
    <name evidence="5" type="primary">asrA_2</name>
    <name evidence="5" type="ORF">PMF13cell1_01723</name>
</gene>
<feature type="domain" description="4Fe-4S ferredoxin-type" evidence="4">
    <location>
        <begin position="213"/>
        <end position="244"/>
    </location>
</feature>
<evidence type="ECO:0000313" key="5">
    <source>
        <dbReference type="EMBL" id="QBE96185.1"/>
    </source>
</evidence>
<dbReference type="InterPro" id="IPR017896">
    <property type="entry name" value="4Fe4S_Fe-S-bd"/>
</dbReference>
<dbReference type="EMBL" id="CP035945">
    <property type="protein sequence ID" value="QBE96185.1"/>
    <property type="molecule type" value="Genomic_DNA"/>
</dbReference>
<dbReference type="Proteomes" id="UP000289794">
    <property type="component" value="Chromosome"/>
</dbReference>
<dbReference type="Gene3D" id="1.10.1060.10">
    <property type="entry name" value="Alpha-helical ferredoxin"/>
    <property type="match status" value="1"/>
</dbReference>
<dbReference type="PROSITE" id="PS51379">
    <property type="entry name" value="4FE4S_FER_2"/>
    <property type="match status" value="2"/>
</dbReference>
<protein>
    <submittedName>
        <fullName evidence="5">Anaerobic sulfite reductase subunit A</fullName>
    </submittedName>
</protein>
<evidence type="ECO:0000259" key="4">
    <source>
        <dbReference type="PROSITE" id="PS51379"/>
    </source>
</evidence>
<proteinExistence type="predicted"/>
<name>A0A4P6LWM3_9FIRM</name>
<dbReference type="PANTHER" id="PTHR40447:SF1">
    <property type="entry name" value="ANAEROBIC SULFITE REDUCTASE SUBUNIT A"/>
    <property type="match status" value="1"/>
</dbReference>
<dbReference type="Pfam" id="PF17179">
    <property type="entry name" value="Fer4_22"/>
    <property type="match status" value="1"/>
</dbReference>
<evidence type="ECO:0000256" key="3">
    <source>
        <dbReference type="ARBA" id="ARBA00023014"/>
    </source>
</evidence>
<accession>A0A4P6LWM3</accession>
<evidence type="ECO:0000256" key="1">
    <source>
        <dbReference type="ARBA" id="ARBA00022723"/>
    </source>
</evidence>
<dbReference type="RefSeq" id="WP_130180468.1">
    <property type="nucleotide sequence ID" value="NZ_CP035945.1"/>
</dbReference>
<evidence type="ECO:0000313" key="6">
    <source>
        <dbReference type="Proteomes" id="UP000289794"/>
    </source>
</evidence>
<dbReference type="PANTHER" id="PTHR40447">
    <property type="entry name" value="ANAEROBIC SULFITE REDUCTASE SUBUNIT A"/>
    <property type="match status" value="1"/>
</dbReference>
<feature type="domain" description="4Fe-4S ferredoxin-type" evidence="4">
    <location>
        <begin position="295"/>
        <end position="323"/>
    </location>
</feature>
<sequence length="337" mass="38852">MGYCYKTQDLQQVFSALTETYDLYAPRLFPKKGAFSDTDLVRYDRITSPEEIVLDRKSRFSPKEVLLPISQTLFYFTEDKVTEPNPPKKDAVIFLRSCDLHAVRRLDHIYLENGPEDSYYRQLRDHVKFALLGCPSCFDSCFCVDMGTNKNLDYDFSLDLTGDTWKTDVKWPEQEALFQKYSVSEESVTPSFVTETKTRVHIPENLTAKAAKSTIWKEYDSRCINCGRCNFSCPTCTCFTMQDLFYTDNGKVGERRRVWASCMVDGYTDVAGGGSYRKTNGERMRFKVMHKALDFKQRAGYQMCVGCGRCDDVCPEYISFSHCLNRLSDAMKEVEDL</sequence>
<dbReference type="InterPro" id="IPR014259">
    <property type="entry name" value="Sulphite_reductase_A"/>
</dbReference>